<dbReference type="AlphaFoldDB" id="A0AAD7IZF2"/>
<proteinExistence type="predicted"/>
<sequence>MILCERDHERKLQSNPLALGSPFYVLDSHYFDYDVAGGAHRVGGARQEEPSRGEVVAPGTGEGEDWEGEQRVPRMREIVRWAPKTIRGVTGGDGDHVGDKGRRGRCCAWVLRNSTGGTASGAGEGRDSRAVGCEQCGDGMQASLAQRRMLVVARDVVGKVGGRWKEKQRKAVARGAVIFPDAERCLQAAEDTDWSVEAE</sequence>
<keyword evidence="3" id="KW-1185">Reference proteome</keyword>
<reference evidence="2" key="1">
    <citation type="submission" date="2023-03" db="EMBL/GenBank/DDBJ databases">
        <title>Massive genome expansion in bonnet fungi (Mycena s.s.) driven by repeated elements and novel gene families across ecological guilds.</title>
        <authorList>
            <consortium name="Lawrence Berkeley National Laboratory"/>
            <person name="Harder C.B."/>
            <person name="Miyauchi S."/>
            <person name="Viragh M."/>
            <person name="Kuo A."/>
            <person name="Thoen E."/>
            <person name="Andreopoulos B."/>
            <person name="Lu D."/>
            <person name="Skrede I."/>
            <person name="Drula E."/>
            <person name="Henrissat B."/>
            <person name="Morin E."/>
            <person name="Kohler A."/>
            <person name="Barry K."/>
            <person name="LaButti K."/>
            <person name="Morin E."/>
            <person name="Salamov A."/>
            <person name="Lipzen A."/>
            <person name="Mereny Z."/>
            <person name="Hegedus B."/>
            <person name="Baldrian P."/>
            <person name="Stursova M."/>
            <person name="Weitz H."/>
            <person name="Taylor A."/>
            <person name="Grigoriev I.V."/>
            <person name="Nagy L.G."/>
            <person name="Martin F."/>
            <person name="Kauserud H."/>
        </authorList>
    </citation>
    <scope>NUCLEOTIDE SEQUENCE</scope>
    <source>
        <strain evidence="2">CBHHK182m</strain>
    </source>
</reference>
<dbReference type="Proteomes" id="UP001215598">
    <property type="component" value="Unassembled WGS sequence"/>
</dbReference>
<feature type="region of interest" description="Disordered" evidence="1">
    <location>
        <begin position="42"/>
        <end position="68"/>
    </location>
</feature>
<evidence type="ECO:0000256" key="1">
    <source>
        <dbReference type="SAM" id="MobiDB-lite"/>
    </source>
</evidence>
<evidence type="ECO:0000313" key="3">
    <source>
        <dbReference type="Proteomes" id="UP001215598"/>
    </source>
</evidence>
<organism evidence="2 3">
    <name type="scientific">Mycena metata</name>
    <dbReference type="NCBI Taxonomy" id="1033252"/>
    <lineage>
        <taxon>Eukaryota</taxon>
        <taxon>Fungi</taxon>
        <taxon>Dikarya</taxon>
        <taxon>Basidiomycota</taxon>
        <taxon>Agaricomycotina</taxon>
        <taxon>Agaricomycetes</taxon>
        <taxon>Agaricomycetidae</taxon>
        <taxon>Agaricales</taxon>
        <taxon>Marasmiineae</taxon>
        <taxon>Mycenaceae</taxon>
        <taxon>Mycena</taxon>
    </lineage>
</organism>
<gene>
    <name evidence="2" type="ORF">B0H16DRAFT_1840035</name>
</gene>
<evidence type="ECO:0000313" key="2">
    <source>
        <dbReference type="EMBL" id="KAJ7751652.1"/>
    </source>
</evidence>
<accession>A0AAD7IZF2</accession>
<dbReference type="EMBL" id="JARKIB010000061">
    <property type="protein sequence ID" value="KAJ7751652.1"/>
    <property type="molecule type" value="Genomic_DNA"/>
</dbReference>
<name>A0AAD7IZF2_9AGAR</name>
<comment type="caution">
    <text evidence="2">The sequence shown here is derived from an EMBL/GenBank/DDBJ whole genome shotgun (WGS) entry which is preliminary data.</text>
</comment>
<protein>
    <submittedName>
        <fullName evidence="2">Uncharacterized protein</fullName>
    </submittedName>
</protein>